<accession>A0A401IE31</accession>
<sequence length="101" mass="11770">MKKVIQRIGILLTSFCLIFFLFRKSANYWVSLCLENGLVGQGQTPEQAIDKLKKAIESFLEAYQNEDNIYDSPIRIDELHEFLTIEDTESSQTYELRKVYA</sequence>
<organism evidence="1 2">
    <name type="scientific">Aphanothece sacrum FPU1</name>
    <dbReference type="NCBI Taxonomy" id="1920663"/>
    <lineage>
        <taxon>Bacteria</taxon>
        <taxon>Bacillati</taxon>
        <taxon>Cyanobacteriota</taxon>
        <taxon>Cyanophyceae</taxon>
        <taxon>Oscillatoriophycideae</taxon>
        <taxon>Chroococcales</taxon>
        <taxon>Aphanothecaceae</taxon>
        <taxon>Aphanothece</taxon>
    </lineage>
</organism>
<evidence type="ECO:0000313" key="2">
    <source>
        <dbReference type="Proteomes" id="UP000287247"/>
    </source>
</evidence>
<dbReference type="InterPro" id="IPR035069">
    <property type="entry name" value="TTHA1013/TTHA0281-like"/>
</dbReference>
<dbReference type="Proteomes" id="UP000287247">
    <property type="component" value="Unassembled WGS sequence"/>
</dbReference>
<keyword evidence="2" id="KW-1185">Reference proteome</keyword>
<dbReference type="RefSeq" id="WP_124972260.1">
    <property type="nucleotide sequence ID" value="NZ_BDQK01000003.1"/>
</dbReference>
<dbReference type="EMBL" id="BDQK01000003">
    <property type="protein sequence ID" value="GBF79501.1"/>
    <property type="molecule type" value="Genomic_DNA"/>
</dbReference>
<name>A0A401IE31_APHSA</name>
<dbReference type="OrthoDB" id="425860at2"/>
<gene>
    <name evidence="1" type="ORF">AsFPU1_0897</name>
</gene>
<comment type="caution">
    <text evidence="1">The sequence shown here is derived from an EMBL/GenBank/DDBJ whole genome shotgun (WGS) entry which is preliminary data.</text>
</comment>
<reference evidence="2" key="1">
    <citation type="submission" date="2017-05" db="EMBL/GenBank/DDBJ databases">
        <title>Physiological properties and genetic analysis related to exopolysaccharide production of fresh-water unicellular cyanobacterium Aphanothece sacrum, Suizenji Nori, that has been cultured as a food source in Japan.</title>
        <authorList>
            <person name="Kanesaki Y."/>
            <person name="Yoshikawa S."/>
            <person name="Ohki K."/>
        </authorList>
    </citation>
    <scope>NUCLEOTIDE SEQUENCE [LARGE SCALE GENOMIC DNA]</scope>
    <source>
        <strain evidence="2">FPU1</strain>
    </source>
</reference>
<dbReference type="AlphaFoldDB" id="A0A401IE31"/>
<evidence type="ECO:0000313" key="1">
    <source>
        <dbReference type="EMBL" id="GBF79501.1"/>
    </source>
</evidence>
<dbReference type="SUPFAM" id="SSF143100">
    <property type="entry name" value="TTHA1013/TTHA0281-like"/>
    <property type="match status" value="1"/>
</dbReference>
<evidence type="ECO:0008006" key="3">
    <source>
        <dbReference type="Google" id="ProtNLM"/>
    </source>
</evidence>
<dbReference type="Gene3D" id="3.30.160.250">
    <property type="match status" value="1"/>
</dbReference>
<proteinExistence type="predicted"/>
<protein>
    <recommendedName>
        <fullName evidence="3">Type II toxin-antitoxin system HicB family antitoxin</fullName>
    </recommendedName>
</protein>